<sequence>MRNTLLGAATLSLASGAALAGGLDRSGQGINLIFEEGDAVQFAYSYADPSLSGTLGGAPSGDVGVGYGLPHIGYKRALTDTLDFALIYDQPFGAHVSYNPTYPLSNPATSDRLRADAETHALTAMLRHKFDSGISLYGGLRLQRASAEVDVPAVGYSMTSDAATDLGYLIGAAWEKPEIAARVSLTYNSAIKQSLSLNENGGTGTHVAEIETPQSLNLDFQTGIAANTLLFGSVRWVEWSAFDLSSPNYLPGTLVSFSNDAITYNLGFGHRFSDTFSGALTFGYEESHGGTVSDLGPSDGYFSVGIGGTYTKDNAKISFGIRKIMMGDAVTDNGAIFADNDAWAAGLQVTYALN</sequence>
<evidence type="ECO:0000313" key="3">
    <source>
        <dbReference type="Proteomes" id="UP000198851"/>
    </source>
</evidence>
<keyword evidence="3" id="KW-1185">Reference proteome</keyword>
<name>A0A1I4B659_9RHOB</name>
<evidence type="ECO:0000313" key="2">
    <source>
        <dbReference type="EMBL" id="SFK64402.1"/>
    </source>
</evidence>
<dbReference type="EMBL" id="FOSZ01000001">
    <property type="protein sequence ID" value="SFK64402.1"/>
    <property type="molecule type" value="Genomic_DNA"/>
</dbReference>
<evidence type="ECO:0000256" key="1">
    <source>
        <dbReference type="SAM" id="SignalP"/>
    </source>
</evidence>
<dbReference type="AlphaFoldDB" id="A0A1I4B659"/>
<feature type="signal peptide" evidence="1">
    <location>
        <begin position="1"/>
        <end position="20"/>
    </location>
</feature>
<accession>A0A1I4B659</accession>
<dbReference type="STRING" id="1280847.SAMN04488036_101845"/>
<dbReference type="OrthoDB" id="6679728at2"/>
<dbReference type="SUPFAM" id="SSF56935">
    <property type="entry name" value="Porins"/>
    <property type="match status" value="1"/>
</dbReference>
<protein>
    <submittedName>
        <fullName evidence="2">Long-chain fatty acid transport protein</fullName>
    </submittedName>
</protein>
<reference evidence="3" key="1">
    <citation type="submission" date="2016-10" db="EMBL/GenBank/DDBJ databases">
        <authorList>
            <person name="Varghese N."/>
            <person name="Submissions S."/>
        </authorList>
    </citation>
    <scope>NUCLEOTIDE SEQUENCE [LARGE SCALE GENOMIC DNA]</scope>
    <source>
        <strain evidence="3">DSM 28453</strain>
    </source>
</reference>
<keyword evidence="1" id="KW-0732">Signal</keyword>
<feature type="chain" id="PRO_5011630193" evidence="1">
    <location>
        <begin position="21"/>
        <end position="354"/>
    </location>
</feature>
<proteinExistence type="predicted"/>
<dbReference type="RefSeq" id="WP_093320605.1">
    <property type="nucleotide sequence ID" value="NZ_FOSZ01000001.1"/>
</dbReference>
<dbReference type="Gene3D" id="2.40.160.60">
    <property type="entry name" value="Outer membrane protein transport protein (OMPP1/FadL/TodX)"/>
    <property type="match status" value="1"/>
</dbReference>
<organism evidence="2 3">
    <name type="scientific">Shimia haliotis</name>
    <dbReference type="NCBI Taxonomy" id="1280847"/>
    <lineage>
        <taxon>Bacteria</taxon>
        <taxon>Pseudomonadati</taxon>
        <taxon>Pseudomonadota</taxon>
        <taxon>Alphaproteobacteria</taxon>
        <taxon>Rhodobacterales</taxon>
        <taxon>Roseobacteraceae</taxon>
    </lineage>
</organism>
<dbReference type="Proteomes" id="UP000198851">
    <property type="component" value="Unassembled WGS sequence"/>
</dbReference>
<gene>
    <name evidence="2" type="ORF">SAMN04488036_101845</name>
</gene>